<dbReference type="EMBL" id="PDNB01000056">
    <property type="protein sequence ID" value="PGH12572.1"/>
    <property type="molecule type" value="Genomic_DNA"/>
</dbReference>
<sequence>MTRLLGFYASLLFLAPHVSAQSFPTISFGTATTCENNEYKYEWYVWLQSRDPCLDWRPLGPTALRSPCGSNFGWEDIGHFVFTDCDTESDLPRGITWVEEGMTAQCVGDTQLQRSCDAPWCGAGQVVNITTLQVCTR</sequence>
<dbReference type="AlphaFoldDB" id="A0A2B7XVB4"/>
<protein>
    <recommendedName>
        <fullName evidence="4">Cyanovirin-N domain-containing protein</fullName>
    </recommendedName>
</protein>
<comment type="caution">
    <text evidence="2">The sequence shown here is derived from an EMBL/GenBank/DDBJ whole genome shotgun (WGS) entry which is preliminary data.</text>
</comment>
<dbReference type="OrthoDB" id="10328809at2759"/>
<reference evidence="2 3" key="1">
    <citation type="submission" date="2017-10" db="EMBL/GenBank/DDBJ databases">
        <title>Comparative genomics in systemic dimorphic fungi from Ajellomycetaceae.</title>
        <authorList>
            <person name="Munoz J.F."/>
            <person name="Mcewen J.G."/>
            <person name="Clay O.K."/>
            <person name="Cuomo C.A."/>
        </authorList>
    </citation>
    <scope>NUCLEOTIDE SEQUENCE [LARGE SCALE GENOMIC DNA]</scope>
    <source>
        <strain evidence="2 3">UAMH5409</strain>
    </source>
</reference>
<keyword evidence="1" id="KW-0732">Signal</keyword>
<organism evidence="2 3">
    <name type="scientific">Helicocarpus griseus UAMH5409</name>
    <dbReference type="NCBI Taxonomy" id="1447875"/>
    <lineage>
        <taxon>Eukaryota</taxon>
        <taxon>Fungi</taxon>
        <taxon>Dikarya</taxon>
        <taxon>Ascomycota</taxon>
        <taxon>Pezizomycotina</taxon>
        <taxon>Eurotiomycetes</taxon>
        <taxon>Eurotiomycetidae</taxon>
        <taxon>Onygenales</taxon>
        <taxon>Ajellomycetaceae</taxon>
        <taxon>Helicocarpus</taxon>
    </lineage>
</organism>
<keyword evidence="3" id="KW-1185">Reference proteome</keyword>
<evidence type="ECO:0008006" key="4">
    <source>
        <dbReference type="Google" id="ProtNLM"/>
    </source>
</evidence>
<evidence type="ECO:0000313" key="3">
    <source>
        <dbReference type="Proteomes" id="UP000223968"/>
    </source>
</evidence>
<feature type="chain" id="PRO_5012654240" description="Cyanovirin-N domain-containing protein" evidence="1">
    <location>
        <begin position="21"/>
        <end position="137"/>
    </location>
</feature>
<evidence type="ECO:0000313" key="2">
    <source>
        <dbReference type="EMBL" id="PGH12572.1"/>
    </source>
</evidence>
<accession>A0A2B7XVB4</accession>
<name>A0A2B7XVB4_9EURO</name>
<proteinExistence type="predicted"/>
<feature type="signal peptide" evidence="1">
    <location>
        <begin position="1"/>
        <end position="20"/>
    </location>
</feature>
<evidence type="ECO:0000256" key="1">
    <source>
        <dbReference type="SAM" id="SignalP"/>
    </source>
</evidence>
<dbReference type="Proteomes" id="UP000223968">
    <property type="component" value="Unassembled WGS sequence"/>
</dbReference>
<gene>
    <name evidence="2" type="ORF">AJ79_04193</name>
</gene>